<dbReference type="GO" id="GO:0005737">
    <property type="term" value="C:cytoplasm"/>
    <property type="evidence" value="ECO:0007669"/>
    <property type="project" value="UniProtKB-SubCell"/>
</dbReference>
<dbReference type="CDD" id="cd18117">
    <property type="entry name" value="ATP-synt_flagellum-secretory_path_III_N"/>
    <property type="match status" value="1"/>
</dbReference>
<keyword evidence="9" id="KW-1005">Bacterial flagellum biogenesis</keyword>
<dbReference type="InterPro" id="IPR020005">
    <property type="entry name" value="FliI_clade1"/>
</dbReference>
<evidence type="ECO:0000256" key="12">
    <source>
        <dbReference type="ARBA" id="ARBA00022967"/>
    </source>
</evidence>
<evidence type="ECO:0000256" key="14">
    <source>
        <dbReference type="ARBA" id="ARBA00023225"/>
    </source>
</evidence>
<dbReference type="InterPro" id="IPR050053">
    <property type="entry name" value="ATPase_alpha/beta_chains"/>
</dbReference>
<dbReference type="PROSITE" id="PS00152">
    <property type="entry name" value="ATPASE_ALPHA_BETA"/>
    <property type="match status" value="1"/>
</dbReference>
<evidence type="ECO:0000256" key="1">
    <source>
        <dbReference type="ARBA" id="ARBA00004496"/>
    </source>
</evidence>
<protein>
    <recommendedName>
        <fullName evidence="4">Flagellum-specific ATP synthase</fullName>
        <ecNumber evidence="3">7.1.2.2</ecNumber>
    </recommendedName>
</protein>
<dbReference type="Gene3D" id="3.40.50.12240">
    <property type="match status" value="1"/>
</dbReference>
<dbReference type="InterPro" id="IPR020003">
    <property type="entry name" value="ATPase_a/bsu_AS"/>
</dbReference>
<dbReference type="EMBL" id="JOKH01000005">
    <property type="protein sequence ID" value="KEQ16362.1"/>
    <property type="molecule type" value="Genomic_DNA"/>
</dbReference>
<dbReference type="InterPro" id="IPR005714">
    <property type="entry name" value="ATPase_T3SS_FliI/YscN"/>
</dbReference>
<dbReference type="GO" id="GO:0044780">
    <property type="term" value="P:bacterial-type flagellum assembly"/>
    <property type="evidence" value="ECO:0007669"/>
    <property type="project" value="InterPro"/>
</dbReference>
<dbReference type="NCBIfam" id="TIGR03496">
    <property type="entry name" value="FliI_clade1"/>
    <property type="match status" value="1"/>
</dbReference>
<dbReference type="GO" id="GO:0008564">
    <property type="term" value="F:protein-exporting ATPase activity"/>
    <property type="evidence" value="ECO:0007669"/>
    <property type="project" value="UniProtKB-EC"/>
</dbReference>
<keyword evidence="11" id="KW-0653">Protein transport</keyword>
<evidence type="ECO:0000256" key="16">
    <source>
        <dbReference type="ARBA" id="ARBA00034006"/>
    </source>
</evidence>
<evidence type="ECO:0000259" key="17">
    <source>
        <dbReference type="SMART" id="SM00382"/>
    </source>
</evidence>
<comment type="subcellular location">
    <subcellularLocation>
        <location evidence="1">Cytoplasm</location>
    </subcellularLocation>
</comment>
<dbReference type="PANTHER" id="PTHR15184:SF81">
    <property type="entry name" value="FLAGELLUM-SPECIFIC ATP SYNTHASE"/>
    <property type="match status" value="1"/>
</dbReference>
<dbReference type="eggNOG" id="COG1157">
    <property type="taxonomic scope" value="Bacteria"/>
</dbReference>
<dbReference type="GO" id="GO:0030254">
    <property type="term" value="P:protein secretion by the type III secretion system"/>
    <property type="evidence" value="ECO:0007669"/>
    <property type="project" value="InterPro"/>
</dbReference>
<feature type="domain" description="AAA+ ATPase" evidence="17">
    <location>
        <begin position="130"/>
        <end position="313"/>
    </location>
</feature>
<keyword evidence="14" id="KW-1006">Bacterial flagellum protein export</keyword>
<dbReference type="PANTHER" id="PTHR15184">
    <property type="entry name" value="ATP SYNTHASE"/>
    <property type="match status" value="1"/>
</dbReference>
<keyword evidence="19" id="KW-1185">Reference proteome</keyword>
<dbReference type="GO" id="GO:0030257">
    <property type="term" value="C:type III protein secretion system complex"/>
    <property type="evidence" value="ECO:0007669"/>
    <property type="project" value="InterPro"/>
</dbReference>
<evidence type="ECO:0000256" key="8">
    <source>
        <dbReference type="ARBA" id="ARBA00022781"/>
    </source>
</evidence>
<evidence type="ECO:0000256" key="4">
    <source>
        <dbReference type="ARBA" id="ARBA00020580"/>
    </source>
</evidence>
<dbReference type="CDD" id="cd01136">
    <property type="entry name" value="ATPase_flagellum-secretory_path_III"/>
    <property type="match status" value="1"/>
</dbReference>
<keyword evidence="5" id="KW-0813">Transport</keyword>
<keyword evidence="12" id="KW-1278">Translocase</keyword>
<evidence type="ECO:0000256" key="6">
    <source>
        <dbReference type="ARBA" id="ARBA00022490"/>
    </source>
</evidence>
<dbReference type="InterPro" id="IPR003593">
    <property type="entry name" value="AAA+_ATPase"/>
</dbReference>
<accession>A0A081ND39</accession>
<proteinExistence type="inferred from homology"/>
<dbReference type="InterPro" id="IPR040627">
    <property type="entry name" value="T3SS_ATPase_C"/>
</dbReference>
<dbReference type="Proteomes" id="UP000028073">
    <property type="component" value="Unassembled WGS sequence"/>
</dbReference>
<evidence type="ECO:0000256" key="11">
    <source>
        <dbReference type="ARBA" id="ARBA00022927"/>
    </source>
</evidence>
<keyword evidence="13" id="KW-0406">Ion transport</keyword>
<dbReference type="FunFam" id="3.40.50.12240:FF:000002">
    <property type="entry name" value="Flagellum-specific ATP synthase FliI"/>
    <property type="match status" value="1"/>
</dbReference>
<keyword evidence="10" id="KW-0067">ATP-binding</keyword>
<evidence type="ECO:0000256" key="2">
    <source>
        <dbReference type="ARBA" id="ARBA00008936"/>
    </source>
</evidence>
<reference evidence="18 19" key="1">
    <citation type="submission" date="2014-06" db="EMBL/GenBank/DDBJ databases">
        <title>Whole Genome Sequences of Three Symbiotic Endozoicomonas Bacteria.</title>
        <authorList>
            <person name="Neave M.J."/>
            <person name="Apprill A."/>
            <person name="Voolstra C.R."/>
        </authorList>
    </citation>
    <scope>NUCLEOTIDE SEQUENCE [LARGE SCALE GENOMIC DNA]</scope>
    <source>
        <strain evidence="18 19">DSM 25634</strain>
    </source>
</reference>
<dbReference type="SUPFAM" id="SSF52540">
    <property type="entry name" value="P-loop containing nucleoside triphosphate hydrolases"/>
    <property type="match status" value="1"/>
</dbReference>
<dbReference type="Pfam" id="PF00006">
    <property type="entry name" value="ATP-synt_ab"/>
    <property type="match status" value="1"/>
</dbReference>
<keyword evidence="15" id="KW-0066">ATP synthesis</keyword>
<evidence type="ECO:0000313" key="19">
    <source>
        <dbReference type="Proteomes" id="UP000028073"/>
    </source>
</evidence>
<dbReference type="AlphaFoldDB" id="A0A081ND39"/>
<dbReference type="GO" id="GO:0005524">
    <property type="term" value="F:ATP binding"/>
    <property type="evidence" value="ECO:0007669"/>
    <property type="project" value="UniProtKB-KW"/>
</dbReference>
<evidence type="ECO:0000313" key="18">
    <source>
        <dbReference type="EMBL" id="KEQ16362.1"/>
    </source>
</evidence>
<dbReference type="InterPro" id="IPR027417">
    <property type="entry name" value="P-loop_NTPase"/>
</dbReference>
<dbReference type="NCBIfam" id="TIGR01026">
    <property type="entry name" value="fliI_yscN"/>
    <property type="match status" value="1"/>
</dbReference>
<dbReference type="InterPro" id="IPR000194">
    <property type="entry name" value="ATPase_F1/V1/A1_a/bsu_nucl-bd"/>
</dbReference>
<comment type="catalytic activity">
    <reaction evidence="16">
        <text>ATP + H2O + cellular proteinSide 1 = ADP + phosphate + cellular proteinSide 2.</text>
        <dbReference type="EC" id="7.4.2.8"/>
    </reaction>
</comment>
<evidence type="ECO:0000256" key="10">
    <source>
        <dbReference type="ARBA" id="ARBA00022840"/>
    </source>
</evidence>
<keyword evidence="6" id="KW-0963">Cytoplasm</keyword>
<dbReference type="GO" id="GO:0046933">
    <property type="term" value="F:proton-transporting ATP synthase activity, rotational mechanism"/>
    <property type="evidence" value="ECO:0007669"/>
    <property type="project" value="TreeGrafter"/>
</dbReference>
<organism evidence="18 19">
    <name type="scientific">Endozoicomonas numazuensis</name>
    <dbReference type="NCBI Taxonomy" id="1137799"/>
    <lineage>
        <taxon>Bacteria</taxon>
        <taxon>Pseudomonadati</taxon>
        <taxon>Pseudomonadota</taxon>
        <taxon>Gammaproteobacteria</taxon>
        <taxon>Oceanospirillales</taxon>
        <taxon>Endozoicomonadaceae</taxon>
        <taxon>Endozoicomonas</taxon>
    </lineage>
</organism>
<dbReference type="EC" id="7.1.2.2" evidence="3"/>
<keyword evidence="8" id="KW-0375">Hydrogen ion transport</keyword>
<gene>
    <name evidence="18" type="primary">fliI</name>
    <name evidence="18" type="ORF">GZ78_21000</name>
</gene>
<comment type="similarity">
    <text evidence="2">Belongs to the ATPase alpha/beta chains family.</text>
</comment>
<evidence type="ECO:0000256" key="7">
    <source>
        <dbReference type="ARBA" id="ARBA00022741"/>
    </source>
</evidence>
<evidence type="ECO:0000256" key="5">
    <source>
        <dbReference type="ARBA" id="ARBA00022448"/>
    </source>
</evidence>
<dbReference type="Pfam" id="PF18269">
    <property type="entry name" value="T3SS_ATPase_C"/>
    <property type="match status" value="1"/>
</dbReference>
<comment type="caution">
    <text evidence="18">The sequence shown here is derived from an EMBL/GenBank/DDBJ whole genome shotgun (WGS) entry which is preliminary data.</text>
</comment>
<sequence length="422" mass="45514">MKGLILEAGGCQLATGQRCFIDTHSGTRVEAEVVGFSDSTHYLMPLSRTEGLSPGDRVIPMDQDNTIPAGNELLGRVINGLGEPIDGQPLNIKHRVSLSTQPINPLNREPVTQPLDVGVRSINGLLTIGKGQRVGLFAGSGVGKSVLLGMMTRNTTADVTVVGLIGERGREVREFIEQTLGPEGLKNAVVVAAPADESPVLRLRAAKVCHRLAEHFRDQGKSVLLLMDSLTRFAQAQREISLSVGEPPATRGYPPSVFSQISELLERAGNGSKSQGSITAVYTVLMEADDLQDPIADASRATLDGHIVLSRSLADSGLYPAVDIEASISRTMPNVVSEQQQSSARLLKSLYSRYSQSRDLMAVGAYQRGTDQELDRAIDSYPDIHRYLQQGMYEQIPLDTCINQLLQIWPAIPPGATEGQAP</sequence>
<keyword evidence="7" id="KW-0547">Nucleotide-binding</keyword>
<evidence type="ECO:0000256" key="3">
    <source>
        <dbReference type="ARBA" id="ARBA00012473"/>
    </source>
</evidence>
<evidence type="ECO:0000256" key="15">
    <source>
        <dbReference type="ARBA" id="ARBA00023310"/>
    </source>
</evidence>
<evidence type="ECO:0000256" key="9">
    <source>
        <dbReference type="ARBA" id="ARBA00022795"/>
    </source>
</evidence>
<evidence type="ECO:0000256" key="13">
    <source>
        <dbReference type="ARBA" id="ARBA00023065"/>
    </source>
</evidence>
<dbReference type="STRING" id="1137799.GZ78_21000"/>
<dbReference type="GO" id="GO:0071973">
    <property type="term" value="P:bacterial-type flagellum-dependent cell motility"/>
    <property type="evidence" value="ECO:0007669"/>
    <property type="project" value="InterPro"/>
</dbReference>
<dbReference type="SMART" id="SM00382">
    <property type="entry name" value="AAA"/>
    <property type="match status" value="1"/>
</dbReference>
<dbReference type="GO" id="GO:0016887">
    <property type="term" value="F:ATP hydrolysis activity"/>
    <property type="evidence" value="ECO:0007669"/>
    <property type="project" value="InterPro"/>
</dbReference>
<name>A0A081ND39_9GAMM</name>